<name>A0A6A4T6T8_SCOMX</name>
<accession>A0A6A4T6T8</accession>
<dbReference type="AlphaFoldDB" id="A0A6A4T6T8"/>
<reference evidence="1 2" key="1">
    <citation type="submission" date="2019-06" db="EMBL/GenBank/DDBJ databases">
        <title>Draft genomes of female and male turbot (Scophthalmus maximus).</title>
        <authorList>
            <person name="Xu H."/>
            <person name="Xu X.-W."/>
            <person name="Shao C."/>
            <person name="Chen S."/>
        </authorList>
    </citation>
    <scope>NUCLEOTIDE SEQUENCE [LARGE SCALE GENOMIC DNA]</scope>
    <source>
        <strain evidence="1">Ysfricsl-2016a</strain>
        <tissue evidence="1">Blood</tissue>
    </source>
</reference>
<gene>
    <name evidence="1" type="ORF">F2P81_007925</name>
</gene>
<proteinExistence type="predicted"/>
<protein>
    <submittedName>
        <fullName evidence="1">Uncharacterized protein</fullName>
    </submittedName>
</protein>
<organism evidence="1 2">
    <name type="scientific">Scophthalmus maximus</name>
    <name type="common">Turbot</name>
    <name type="synonym">Psetta maxima</name>
    <dbReference type="NCBI Taxonomy" id="52904"/>
    <lineage>
        <taxon>Eukaryota</taxon>
        <taxon>Metazoa</taxon>
        <taxon>Chordata</taxon>
        <taxon>Craniata</taxon>
        <taxon>Vertebrata</taxon>
        <taxon>Euteleostomi</taxon>
        <taxon>Actinopterygii</taxon>
        <taxon>Neopterygii</taxon>
        <taxon>Teleostei</taxon>
        <taxon>Neoteleostei</taxon>
        <taxon>Acanthomorphata</taxon>
        <taxon>Carangaria</taxon>
        <taxon>Pleuronectiformes</taxon>
        <taxon>Pleuronectoidei</taxon>
        <taxon>Scophthalmidae</taxon>
        <taxon>Scophthalmus</taxon>
    </lineage>
</organism>
<dbReference type="EMBL" id="VEVO01000007">
    <property type="protein sequence ID" value="KAF0039690.1"/>
    <property type="molecule type" value="Genomic_DNA"/>
</dbReference>
<dbReference type="Proteomes" id="UP000438429">
    <property type="component" value="Unassembled WGS sequence"/>
</dbReference>
<comment type="caution">
    <text evidence="1">The sequence shown here is derived from an EMBL/GenBank/DDBJ whole genome shotgun (WGS) entry which is preliminary data.</text>
</comment>
<evidence type="ECO:0000313" key="2">
    <source>
        <dbReference type="Proteomes" id="UP000438429"/>
    </source>
</evidence>
<sequence length="123" mass="14404">MAHSSHRFKICRSLCWSRTERRNKEESDWLKHDLDWIDEHDRQQDIVLILPTDALGTNGLIPSCNDVGCHHEFYLRRKKTDLELRLTAVTKSESRFRFRQLGANLQLQGSQTLFCLSAYPDST</sequence>
<evidence type="ECO:0000313" key="1">
    <source>
        <dbReference type="EMBL" id="KAF0039690.1"/>
    </source>
</evidence>